<accession>A0A0W0FNW7</accession>
<dbReference type="Proteomes" id="UP000054988">
    <property type="component" value="Unassembled WGS sequence"/>
</dbReference>
<feature type="chain" id="PRO_5006902005" evidence="2">
    <location>
        <begin position="19"/>
        <end position="391"/>
    </location>
</feature>
<organism evidence="3 4">
    <name type="scientific">Moniliophthora roreri</name>
    <name type="common">Frosty pod rot fungus</name>
    <name type="synonym">Monilia roreri</name>
    <dbReference type="NCBI Taxonomy" id="221103"/>
    <lineage>
        <taxon>Eukaryota</taxon>
        <taxon>Fungi</taxon>
        <taxon>Dikarya</taxon>
        <taxon>Basidiomycota</taxon>
        <taxon>Agaricomycotina</taxon>
        <taxon>Agaricomycetes</taxon>
        <taxon>Agaricomycetidae</taxon>
        <taxon>Agaricales</taxon>
        <taxon>Marasmiineae</taxon>
        <taxon>Marasmiaceae</taxon>
        <taxon>Moniliophthora</taxon>
    </lineage>
</organism>
<proteinExistence type="predicted"/>
<keyword evidence="2" id="KW-0732">Signal</keyword>
<feature type="region of interest" description="Disordered" evidence="1">
    <location>
        <begin position="62"/>
        <end position="85"/>
    </location>
</feature>
<reference evidence="3 4" key="1">
    <citation type="submission" date="2015-12" db="EMBL/GenBank/DDBJ databases">
        <title>Draft genome sequence of Moniliophthora roreri, the causal agent of frosty pod rot of cacao.</title>
        <authorList>
            <person name="Aime M.C."/>
            <person name="Diaz-Valderrama J.R."/>
            <person name="Kijpornyongpan T."/>
            <person name="Phillips-Mora W."/>
        </authorList>
    </citation>
    <scope>NUCLEOTIDE SEQUENCE [LARGE SCALE GENOMIC DNA]</scope>
    <source>
        <strain evidence="3 4">MCA 2952</strain>
    </source>
</reference>
<keyword evidence="3" id="KW-0560">Oxidoreductase</keyword>
<dbReference type="eggNOG" id="ENOG502QWMN">
    <property type="taxonomic scope" value="Eukaryota"/>
</dbReference>
<dbReference type="AlphaFoldDB" id="A0A0W0FNW7"/>
<evidence type="ECO:0000313" key="3">
    <source>
        <dbReference type="EMBL" id="KTB37981.1"/>
    </source>
</evidence>
<evidence type="ECO:0000313" key="4">
    <source>
        <dbReference type="Proteomes" id="UP000054988"/>
    </source>
</evidence>
<evidence type="ECO:0000256" key="2">
    <source>
        <dbReference type="SAM" id="SignalP"/>
    </source>
</evidence>
<sequence>MIFSPFVSFFALTSLVIAHPGEVHRRLSDTELARRTASASARHLAARNCAPEIATFNAKRKTKRALAEGQPEGATTTTSAEGPHYTELQNNTCVLTPESLEGPYYINNEMVRGNLIEDQPGVPITLDIGVVDIHTCEPLSDVFVELWACNATGVYGGYPAALDGPSGALPSGSLEARQGPGGGTIPLQRNETFLRGGLPTDSNGIVEITTLYPGYYQGRTIHIHTMFHIGYETAPNGTLISHSGNLVHIGQLYFDDAFNDQILALEPYTANPNTRTLNQDDIYLQEQLEDDNNAFIAVELLGETLADGILGYITVGIDSTASYGISNTNYLNSTGTQGEDFVMLDHFTVIEWSADGGSESQSACKDDAIFLLSTLVISLTSTGSVNDINHL</sequence>
<protein>
    <submittedName>
        <fullName evidence="3">Putative aromatic compound dioxygenase</fullName>
    </submittedName>
</protein>
<dbReference type="PANTHER" id="PTHR34315">
    <property type="match status" value="1"/>
</dbReference>
<feature type="signal peptide" evidence="2">
    <location>
        <begin position="1"/>
        <end position="18"/>
    </location>
</feature>
<keyword evidence="3" id="KW-0223">Dioxygenase</keyword>
<gene>
    <name evidence="3" type="ORF">WG66_9431</name>
</gene>
<name>A0A0W0FNW7_MONRR</name>
<comment type="caution">
    <text evidence="3">The sequence shown here is derived from an EMBL/GenBank/DDBJ whole genome shotgun (WGS) entry which is preliminary data.</text>
</comment>
<dbReference type="GO" id="GO:0005506">
    <property type="term" value="F:iron ion binding"/>
    <property type="evidence" value="ECO:0007669"/>
    <property type="project" value="InterPro"/>
</dbReference>
<dbReference type="InterPro" id="IPR015889">
    <property type="entry name" value="Intradiol_dOase_core"/>
</dbReference>
<dbReference type="GO" id="GO:0016702">
    <property type="term" value="F:oxidoreductase activity, acting on single donors with incorporation of molecular oxygen, incorporation of two atoms of oxygen"/>
    <property type="evidence" value="ECO:0007669"/>
    <property type="project" value="InterPro"/>
</dbReference>
<dbReference type="CDD" id="cd03457">
    <property type="entry name" value="intradiol_dioxygenase_like"/>
    <property type="match status" value="1"/>
</dbReference>
<evidence type="ECO:0000256" key="1">
    <source>
        <dbReference type="SAM" id="MobiDB-lite"/>
    </source>
</evidence>
<dbReference type="PANTHER" id="PTHR34315:SF1">
    <property type="entry name" value="INTRADIOL RING-CLEAVAGE DIOXYGENASES DOMAIN-CONTAINING PROTEIN-RELATED"/>
    <property type="match status" value="1"/>
</dbReference>
<dbReference type="Gene3D" id="2.60.130.10">
    <property type="entry name" value="Aromatic compound dioxygenase"/>
    <property type="match status" value="1"/>
</dbReference>
<dbReference type="SUPFAM" id="SSF49482">
    <property type="entry name" value="Aromatic compound dioxygenase"/>
    <property type="match status" value="1"/>
</dbReference>
<dbReference type="EMBL" id="LATX01001791">
    <property type="protein sequence ID" value="KTB37981.1"/>
    <property type="molecule type" value="Genomic_DNA"/>
</dbReference>